<evidence type="ECO:0000256" key="15">
    <source>
        <dbReference type="SAM" id="MobiDB-lite"/>
    </source>
</evidence>
<dbReference type="PROSITE" id="PS50297">
    <property type="entry name" value="ANK_REP_REGION"/>
    <property type="match status" value="1"/>
</dbReference>
<feature type="compositionally biased region" description="Low complexity" evidence="15">
    <location>
        <begin position="114"/>
        <end position="123"/>
    </location>
</feature>
<dbReference type="GO" id="GO:0004519">
    <property type="term" value="F:endonuclease activity"/>
    <property type="evidence" value="ECO:0007669"/>
    <property type="project" value="UniProtKB-KW"/>
</dbReference>
<dbReference type="InterPro" id="IPR041175">
    <property type="entry name" value="VLRF1/Vms1"/>
</dbReference>
<feature type="region of interest" description="Disordered" evidence="15">
    <location>
        <begin position="262"/>
        <end position="285"/>
    </location>
</feature>
<evidence type="ECO:0008006" key="19">
    <source>
        <dbReference type="Google" id="ProtNLM"/>
    </source>
</evidence>
<evidence type="ECO:0000256" key="1">
    <source>
        <dbReference type="ARBA" id="ARBA00004496"/>
    </source>
</evidence>
<feature type="region of interest" description="Disordered" evidence="15">
    <location>
        <begin position="564"/>
        <end position="590"/>
    </location>
</feature>
<dbReference type="PANTHER" id="PTHR16036">
    <property type="entry name" value="ANKYRIN REPEAT AND ZINC FINGER DOMAIN-CONTAINING PROTEIN 1"/>
    <property type="match status" value="1"/>
</dbReference>
<keyword evidence="3 14" id="KW-0963">Cytoplasm</keyword>
<keyword evidence="8" id="KW-0863">Zinc-finger</keyword>
<evidence type="ECO:0000256" key="4">
    <source>
        <dbReference type="ARBA" id="ARBA00022722"/>
    </source>
</evidence>
<dbReference type="InterPro" id="IPR036638">
    <property type="entry name" value="HLH_DNA-bd_sf"/>
</dbReference>
<dbReference type="AlphaFoldDB" id="A0A7R9EA14"/>
<feature type="compositionally biased region" description="Basic residues" evidence="15">
    <location>
        <begin position="514"/>
        <end position="527"/>
    </location>
</feature>
<evidence type="ECO:0000256" key="9">
    <source>
        <dbReference type="ARBA" id="ARBA00022801"/>
    </source>
</evidence>
<feature type="active site" evidence="14">
    <location>
        <position position="269"/>
    </location>
</feature>
<proteinExistence type="inferred from homology"/>
<dbReference type="SUPFAM" id="SSF47459">
    <property type="entry name" value="HLH, helix-loop-helix DNA-binding domain"/>
    <property type="match status" value="1"/>
</dbReference>
<dbReference type="PROSITE" id="PS50888">
    <property type="entry name" value="BHLH"/>
    <property type="match status" value="1"/>
</dbReference>
<evidence type="ECO:0000313" key="18">
    <source>
        <dbReference type="EMBL" id="CAD7430223.1"/>
    </source>
</evidence>
<dbReference type="Pfam" id="PF00010">
    <property type="entry name" value="HLH"/>
    <property type="match status" value="1"/>
</dbReference>
<comment type="domain">
    <text evidence="14">The VLRF1 domain mediates binding to the 60S ribosomal subunit.</text>
</comment>
<dbReference type="Pfam" id="PF18826">
    <property type="entry name" value="bVLRF1"/>
    <property type="match status" value="1"/>
</dbReference>
<feature type="region of interest" description="Disordered" evidence="15">
    <location>
        <begin position="114"/>
        <end position="176"/>
    </location>
</feature>
<protein>
    <recommendedName>
        <fullName evidence="19">Ankyrin repeat and zinc finger domain-containing protein 1</fullName>
    </recommendedName>
</protein>
<dbReference type="GO" id="GO:0008270">
    <property type="term" value="F:zinc ion binding"/>
    <property type="evidence" value="ECO:0007669"/>
    <property type="project" value="UniProtKB-KW"/>
</dbReference>
<comment type="similarity">
    <text evidence="2 14">Belongs to the ANKZF1/VMS1 family.</text>
</comment>
<evidence type="ECO:0000256" key="3">
    <source>
        <dbReference type="ARBA" id="ARBA00022490"/>
    </source>
</evidence>
<dbReference type="InterPro" id="IPR002110">
    <property type="entry name" value="Ankyrin_rpt"/>
</dbReference>
<feature type="compositionally biased region" description="Basic and acidic residues" evidence="15">
    <location>
        <begin position="700"/>
        <end position="720"/>
    </location>
</feature>
<reference evidence="18" key="1">
    <citation type="submission" date="2020-11" db="EMBL/GenBank/DDBJ databases">
        <authorList>
            <person name="Tran Van P."/>
        </authorList>
    </citation>
    <scope>NUCLEOTIDE SEQUENCE</scope>
</reference>
<feature type="compositionally biased region" description="Polar residues" evidence="15">
    <location>
        <begin position="564"/>
        <end position="579"/>
    </location>
</feature>
<evidence type="ECO:0000256" key="11">
    <source>
        <dbReference type="ARBA" id="ARBA00023043"/>
    </source>
</evidence>
<gene>
    <name evidence="18" type="ORF">TMSB3V08_LOCUS6985</name>
</gene>
<keyword evidence="12" id="KW-0175">Coiled coil</keyword>
<feature type="region of interest" description="Disordered" evidence="15">
    <location>
        <begin position="698"/>
        <end position="720"/>
    </location>
</feature>
<feature type="repeat" description="ANK" evidence="13">
    <location>
        <begin position="608"/>
        <end position="640"/>
    </location>
</feature>
<feature type="region of interest" description="Disordered" evidence="15">
    <location>
        <begin position="440"/>
        <end position="459"/>
    </location>
</feature>
<dbReference type="SUPFAM" id="SSF48403">
    <property type="entry name" value="Ankyrin repeat"/>
    <property type="match status" value="1"/>
</dbReference>
<keyword evidence="6" id="KW-0677">Repeat</keyword>
<dbReference type="GO" id="GO:0036503">
    <property type="term" value="P:ERAD pathway"/>
    <property type="evidence" value="ECO:0007669"/>
    <property type="project" value="TreeGrafter"/>
</dbReference>
<dbReference type="PROSITE" id="PS52044">
    <property type="entry name" value="VLRF1"/>
    <property type="match status" value="1"/>
</dbReference>
<dbReference type="InterPro" id="IPR041540">
    <property type="entry name" value="VATC"/>
</dbReference>
<evidence type="ECO:0000259" key="17">
    <source>
        <dbReference type="PROSITE" id="PS52044"/>
    </source>
</evidence>
<evidence type="ECO:0000256" key="12">
    <source>
        <dbReference type="ARBA" id="ARBA00023054"/>
    </source>
</evidence>
<dbReference type="CDD" id="cd11427">
    <property type="entry name" value="bHLH_TS_NeuroD"/>
    <property type="match status" value="1"/>
</dbReference>
<dbReference type="InterPro" id="IPR036770">
    <property type="entry name" value="Ankyrin_rpt-contain_sf"/>
</dbReference>
<feature type="region of interest" description="Disordered" evidence="15">
    <location>
        <begin position="1"/>
        <end position="21"/>
    </location>
</feature>
<dbReference type="GO" id="GO:0003676">
    <property type="term" value="F:nucleic acid binding"/>
    <property type="evidence" value="ECO:0007669"/>
    <property type="project" value="InterPro"/>
</dbReference>
<keyword evidence="7 14" id="KW-0255">Endonuclease</keyword>
<dbReference type="PROSITE" id="PS50088">
    <property type="entry name" value="ANK_REPEAT"/>
    <property type="match status" value="1"/>
</dbReference>
<evidence type="ECO:0000256" key="5">
    <source>
        <dbReference type="ARBA" id="ARBA00022723"/>
    </source>
</evidence>
<sequence length="1172" mass="131509">MSSNKNDTVETGIDPNTLDPRYPGLDHMSFLPPGRVCDGHVIAGEEASREALARLEELTVSEKLLCSFCNTSFDGQQQQRQHYKLDWHRYNLKQHLGGLRPVSEDNFAQVADDVSSISGSESDTGSEDETNDSSTNAPQSASRDKTAKFKHRRINRNGSSSESEDEKTVLGRESRDRRLQASRHVKVFFENADGKIFSLYRCLLHGKKEVQEEDEVLVSLAQQAVGKSTWAILMLGGGHFAAAIFHGSEVVVHKTFHSYTVRARQGGGQSSRDSRSGGSHPKSAGASLRRYNEASLLQHVQNMMDSWSAHLSQCSLIIYRAVGHNRGILFGGRNPPLKKDDPRLRSVPFPTRRATFSEVKRVHDILSTLEVYGSAIDFCKVFPQSPNKKITKLESVSNGAALVGDAAPELLNGAVSSLSLMEIAKKESASKEVGVTSPKSKVIDRAKARKSPHRPLPDIVAELARTSSESEEGQGVPREDGSVMTHADVEMSFGESLKEFDDDVPREERDRKNRGSKKSGRKKKKISAKIENKEEVRDVLVNLKKKLWTICNLGDLALLESTLSSVQPEPSTEQGSSTAPDVAPSNDTGGIVTGEELLKCLNEGLDQERNTPLHLATLHAHQEVVRKLLEAGCDPGNKNKKKQPPYVLAPNKETRHVYRRFMGEFPDKYDYSKSQIPSPLSDDIEQVKAEKRRELRKVKKEKDKIRKQEDDKRRAEEDEKERFLRLSDREKRAVAAELRLMAQATRHGGPKPVISRCFLCASDISGQVPFEYDGNRFCTMTCLKAHRMKSKTQLNRNKDSECKRDKESMLSVTRRHEVVEEAGLRWYGHVMRVEKERMSNKMLEIKYVGKRLQGRLRKRWEEQITESVQSDSSSWRIAGARCPTGATLESMARLQNKKSLCPQHGYVLSSSMYLIGQLSTWMKSRRGHCSEFKDRRHKANARERHRMHGLNAALDTLRKVVPLQPSRVNSQQKLSKIETLRLARNYISALGQILAENKPMEDTRYMCILARGLSQATANTLAGSLGHYQGPWDITRYTSTLQGPWDITRYTSTLQGPWDITRYTSTLQGPWDITRYTSTLQGPWDTTRYTSRPGGLTPCWDVASVSGQYPCSDATYTYCSDQVYTAASHPPPGYTPPHLGYTSWPSGWEDTDVVTSSTVDVTQPPGYTSWPT</sequence>
<evidence type="ECO:0000259" key="16">
    <source>
        <dbReference type="PROSITE" id="PS50888"/>
    </source>
</evidence>
<dbReference type="Pfam" id="PF18716">
    <property type="entry name" value="VATC"/>
    <property type="match status" value="1"/>
</dbReference>
<keyword evidence="11 13" id="KW-0040">ANK repeat</keyword>
<name>A0A7R9EA14_9NEOP</name>
<evidence type="ECO:0000256" key="13">
    <source>
        <dbReference type="PROSITE-ProRule" id="PRU00023"/>
    </source>
</evidence>
<feature type="compositionally biased region" description="Basic and acidic residues" evidence="15">
    <location>
        <begin position="166"/>
        <end position="176"/>
    </location>
</feature>
<evidence type="ECO:0000256" key="10">
    <source>
        <dbReference type="ARBA" id="ARBA00022833"/>
    </source>
</evidence>
<dbReference type="PROSITE" id="PS00028">
    <property type="entry name" value="ZINC_FINGER_C2H2_1"/>
    <property type="match status" value="1"/>
</dbReference>
<dbReference type="InterPro" id="IPR013087">
    <property type="entry name" value="Znf_C2H2_type"/>
</dbReference>
<dbReference type="SMART" id="SM00451">
    <property type="entry name" value="ZnF_U1"/>
    <property type="match status" value="1"/>
</dbReference>
<keyword evidence="4 14" id="KW-0540">Nuclease</keyword>
<dbReference type="SMART" id="SM00353">
    <property type="entry name" value="HLH"/>
    <property type="match status" value="1"/>
</dbReference>
<dbReference type="Pfam" id="PF00023">
    <property type="entry name" value="Ank"/>
    <property type="match status" value="1"/>
</dbReference>
<dbReference type="InterPro" id="IPR011598">
    <property type="entry name" value="bHLH_dom"/>
</dbReference>
<dbReference type="SMART" id="SM00248">
    <property type="entry name" value="ANK"/>
    <property type="match status" value="1"/>
</dbReference>
<dbReference type="InterPro" id="IPR003604">
    <property type="entry name" value="Matrin/U1-like-C_Znf_C2H2"/>
</dbReference>
<evidence type="ECO:0000256" key="2">
    <source>
        <dbReference type="ARBA" id="ARBA00009262"/>
    </source>
</evidence>
<keyword evidence="10" id="KW-0862">Zinc</keyword>
<evidence type="ECO:0000256" key="7">
    <source>
        <dbReference type="ARBA" id="ARBA00022759"/>
    </source>
</evidence>
<dbReference type="Gene3D" id="4.10.280.10">
    <property type="entry name" value="Helix-loop-helix DNA-binding domain"/>
    <property type="match status" value="1"/>
</dbReference>
<organism evidence="18">
    <name type="scientific">Timema monikensis</name>
    <dbReference type="NCBI Taxonomy" id="170555"/>
    <lineage>
        <taxon>Eukaryota</taxon>
        <taxon>Metazoa</taxon>
        <taxon>Ecdysozoa</taxon>
        <taxon>Arthropoda</taxon>
        <taxon>Hexapoda</taxon>
        <taxon>Insecta</taxon>
        <taxon>Pterygota</taxon>
        <taxon>Neoptera</taxon>
        <taxon>Polyneoptera</taxon>
        <taxon>Phasmatodea</taxon>
        <taxon>Timematodea</taxon>
        <taxon>Timematoidea</taxon>
        <taxon>Timematidae</taxon>
        <taxon>Timema</taxon>
    </lineage>
</organism>
<evidence type="ECO:0000256" key="14">
    <source>
        <dbReference type="PROSITE-ProRule" id="PRU01389"/>
    </source>
</evidence>
<dbReference type="GO" id="GO:0016787">
    <property type="term" value="F:hydrolase activity"/>
    <property type="evidence" value="ECO:0007669"/>
    <property type="project" value="UniProtKB-KW"/>
</dbReference>
<dbReference type="GO" id="GO:0005737">
    <property type="term" value="C:cytoplasm"/>
    <property type="evidence" value="ECO:0007669"/>
    <property type="project" value="UniProtKB-SubCell"/>
</dbReference>
<dbReference type="PANTHER" id="PTHR16036:SF2">
    <property type="entry name" value="TRNA ENDONUCLEASE ANKZF1"/>
    <property type="match status" value="1"/>
</dbReference>
<feature type="domain" description="BHLH" evidence="16">
    <location>
        <begin position="934"/>
        <end position="990"/>
    </location>
</feature>
<evidence type="ECO:0000256" key="8">
    <source>
        <dbReference type="ARBA" id="ARBA00022771"/>
    </source>
</evidence>
<dbReference type="Gene3D" id="1.25.40.20">
    <property type="entry name" value="Ankyrin repeat-containing domain"/>
    <property type="match status" value="1"/>
</dbReference>
<evidence type="ECO:0000256" key="6">
    <source>
        <dbReference type="ARBA" id="ARBA00022737"/>
    </source>
</evidence>
<dbReference type="EMBL" id="OB794410">
    <property type="protein sequence ID" value="CAD7430223.1"/>
    <property type="molecule type" value="Genomic_DNA"/>
</dbReference>
<keyword evidence="5" id="KW-0479">Metal-binding</keyword>
<accession>A0A7R9EA14</accession>
<dbReference type="InterPro" id="IPR047139">
    <property type="entry name" value="ANKZ1/VMS1"/>
</dbReference>
<keyword evidence="9 14" id="KW-0378">Hydrolase</keyword>
<dbReference type="GO" id="GO:0046983">
    <property type="term" value="F:protein dimerization activity"/>
    <property type="evidence" value="ECO:0007669"/>
    <property type="project" value="InterPro"/>
</dbReference>
<feature type="domain" description="VLRF1" evidence="17">
    <location>
        <begin position="226"/>
        <end position="369"/>
    </location>
</feature>
<feature type="region of interest" description="Disordered" evidence="15">
    <location>
        <begin position="491"/>
        <end position="528"/>
    </location>
</feature>
<comment type="subcellular location">
    <subcellularLocation>
        <location evidence="1">Cytoplasm</location>
    </subcellularLocation>
</comment>